<evidence type="ECO:0000313" key="11">
    <source>
        <dbReference type="Proteomes" id="UP000826271"/>
    </source>
</evidence>
<protein>
    <recommendedName>
        <fullName evidence="9">PGG domain-containing protein</fullName>
    </recommendedName>
</protein>
<dbReference type="InterPro" id="IPR026961">
    <property type="entry name" value="PGG_dom"/>
</dbReference>
<evidence type="ECO:0000313" key="10">
    <source>
        <dbReference type="EMBL" id="KAG8375723.1"/>
    </source>
</evidence>
<feature type="domain" description="PGG" evidence="9">
    <location>
        <begin position="323"/>
        <end position="442"/>
    </location>
</feature>
<dbReference type="SMART" id="SM00248">
    <property type="entry name" value="ANK"/>
    <property type="match status" value="6"/>
</dbReference>
<dbReference type="PROSITE" id="PS50088">
    <property type="entry name" value="ANK_REPEAT"/>
    <property type="match status" value="2"/>
</dbReference>
<dbReference type="InterPro" id="IPR036770">
    <property type="entry name" value="Ankyrin_rpt-contain_sf"/>
</dbReference>
<evidence type="ECO:0000256" key="1">
    <source>
        <dbReference type="ARBA" id="ARBA00004141"/>
    </source>
</evidence>
<dbReference type="Pfam" id="PF12796">
    <property type="entry name" value="Ank_2"/>
    <property type="match status" value="2"/>
</dbReference>
<comment type="caution">
    <text evidence="10">The sequence shown here is derived from an EMBL/GenBank/DDBJ whole genome shotgun (WGS) entry which is preliminary data.</text>
</comment>
<reference evidence="10" key="1">
    <citation type="submission" date="2019-10" db="EMBL/GenBank/DDBJ databases">
        <authorList>
            <person name="Zhang R."/>
            <person name="Pan Y."/>
            <person name="Wang J."/>
            <person name="Ma R."/>
            <person name="Yu S."/>
        </authorList>
    </citation>
    <scope>NUCLEOTIDE SEQUENCE</scope>
    <source>
        <strain evidence="10">LA-IB0</strain>
        <tissue evidence="10">Leaf</tissue>
    </source>
</reference>
<evidence type="ECO:0000256" key="2">
    <source>
        <dbReference type="ARBA" id="ARBA00022692"/>
    </source>
</evidence>
<sequence>MEGSPEKKLYDSAAEGNTKSLQELLQKDKFILDRVSFTSPNKTPLHVATMKGHLPFIKQILIRSPQIAQQLDSQQSSPLHVASAEGYPEIVEELLAAAPHMCMSRDCQGRTPLHHAVVQEIFYSNHRHRLARPLLVEDKRYLEIVKKLLSAAPAPDMCLSRDCQGRNPLHLAAMKGHVEILRELIQKAPSAAREKADRDQTLLHLCVKHDHLEALKLLLPNLNDLINAKDADGDTILHMAVAVEQTEIIRYLVRFKEIDLNAENSNGHTPMDILEKSQPEERNLQTAIDISEDSQPEETKIQIRAILRLRHCNSKTQTQRVMWLTKKGDAIMVMAVLIATMAFQAGVSPAGGIWQENSKDNSKQEDNAYKAGEAIMSSTHPEAYKNFICANTIAFVSSVTTILLLLSGLPFRRELYMSILMIIMWLTVTSLSASYAISIFVVTPETIEKLMPGVLKIGLGVWFAVMGILLVGSKVKRLQKWLNEKGVIGAERNKNK</sequence>
<dbReference type="AlphaFoldDB" id="A0AAV6WZR2"/>
<keyword evidence="11" id="KW-1185">Reference proteome</keyword>
<comment type="subcellular location">
    <subcellularLocation>
        <location evidence="1">Membrane</location>
        <topology evidence="1">Multi-pass membrane protein</topology>
    </subcellularLocation>
</comment>
<feature type="repeat" description="ANK" evidence="7">
    <location>
        <begin position="232"/>
        <end position="254"/>
    </location>
</feature>
<dbReference type="InterPro" id="IPR002110">
    <property type="entry name" value="Ankyrin_rpt"/>
</dbReference>
<evidence type="ECO:0000256" key="6">
    <source>
        <dbReference type="ARBA" id="ARBA00023136"/>
    </source>
</evidence>
<keyword evidence="4 8" id="KW-1133">Transmembrane helix</keyword>
<dbReference type="EMBL" id="WHWC01000010">
    <property type="protein sequence ID" value="KAG8375723.1"/>
    <property type="molecule type" value="Genomic_DNA"/>
</dbReference>
<proteinExistence type="predicted"/>
<feature type="transmembrane region" description="Helical" evidence="8">
    <location>
        <begin position="418"/>
        <end position="442"/>
    </location>
</feature>
<evidence type="ECO:0000256" key="7">
    <source>
        <dbReference type="PROSITE-ProRule" id="PRU00023"/>
    </source>
</evidence>
<gene>
    <name evidence="10" type="ORF">BUALT_Bualt10G0130100</name>
</gene>
<dbReference type="Pfam" id="PF13962">
    <property type="entry name" value="PGG"/>
    <property type="match status" value="1"/>
</dbReference>
<evidence type="ECO:0000256" key="8">
    <source>
        <dbReference type="SAM" id="Phobius"/>
    </source>
</evidence>
<dbReference type="GO" id="GO:0005886">
    <property type="term" value="C:plasma membrane"/>
    <property type="evidence" value="ECO:0007669"/>
    <property type="project" value="TreeGrafter"/>
</dbReference>
<feature type="transmembrane region" description="Helical" evidence="8">
    <location>
        <begin position="383"/>
        <end position="406"/>
    </location>
</feature>
<dbReference type="PANTHER" id="PTHR24186:SF37">
    <property type="entry name" value="PGG DOMAIN-CONTAINING PROTEIN"/>
    <property type="match status" value="1"/>
</dbReference>
<feature type="transmembrane region" description="Helical" evidence="8">
    <location>
        <begin position="330"/>
        <end position="354"/>
    </location>
</feature>
<keyword evidence="5 7" id="KW-0040">ANK repeat</keyword>
<dbReference type="Gene3D" id="1.25.40.20">
    <property type="entry name" value="Ankyrin repeat-containing domain"/>
    <property type="match status" value="2"/>
</dbReference>
<feature type="transmembrane region" description="Helical" evidence="8">
    <location>
        <begin position="454"/>
        <end position="472"/>
    </location>
</feature>
<dbReference type="PROSITE" id="PS50297">
    <property type="entry name" value="ANK_REP_REGION"/>
    <property type="match status" value="2"/>
</dbReference>
<evidence type="ECO:0000256" key="5">
    <source>
        <dbReference type="ARBA" id="ARBA00023043"/>
    </source>
</evidence>
<keyword evidence="6 8" id="KW-0472">Membrane</keyword>
<dbReference type="SUPFAM" id="SSF48403">
    <property type="entry name" value="Ankyrin repeat"/>
    <property type="match status" value="1"/>
</dbReference>
<keyword evidence="2 8" id="KW-0812">Transmembrane</keyword>
<keyword evidence="3" id="KW-0677">Repeat</keyword>
<evidence type="ECO:0000256" key="4">
    <source>
        <dbReference type="ARBA" id="ARBA00022989"/>
    </source>
</evidence>
<organism evidence="10 11">
    <name type="scientific">Buddleja alternifolia</name>
    <dbReference type="NCBI Taxonomy" id="168488"/>
    <lineage>
        <taxon>Eukaryota</taxon>
        <taxon>Viridiplantae</taxon>
        <taxon>Streptophyta</taxon>
        <taxon>Embryophyta</taxon>
        <taxon>Tracheophyta</taxon>
        <taxon>Spermatophyta</taxon>
        <taxon>Magnoliopsida</taxon>
        <taxon>eudicotyledons</taxon>
        <taxon>Gunneridae</taxon>
        <taxon>Pentapetalae</taxon>
        <taxon>asterids</taxon>
        <taxon>lamiids</taxon>
        <taxon>Lamiales</taxon>
        <taxon>Scrophulariaceae</taxon>
        <taxon>Buddlejeae</taxon>
        <taxon>Buddleja</taxon>
    </lineage>
</organism>
<evidence type="ECO:0000259" key="9">
    <source>
        <dbReference type="Pfam" id="PF13962"/>
    </source>
</evidence>
<dbReference type="PANTHER" id="PTHR24186">
    <property type="entry name" value="PROTEIN PHOSPHATASE 1 REGULATORY SUBUNIT"/>
    <property type="match status" value="1"/>
</dbReference>
<name>A0AAV6WZR2_9LAMI</name>
<dbReference type="Pfam" id="PF00023">
    <property type="entry name" value="Ank"/>
    <property type="match status" value="1"/>
</dbReference>
<accession>A0AAV6WZR2</accession>
<dbReference type="Proteomes" id="UP000826271">
    <property type="component" value="Unassembled WGS sequence"/>
</dbReference>
<feature type="repeat" description="ANK" evidence="7">
    <location>
        <begin position="164"/>
        <end position="196"/>
    </location>
</feature>
<evidence type="ECO:0000256" key="3">
    <source>
        <dbReference type="ARBA" id="ARBA00022737"/>
    </source>
</evidence>